<dbReference type="InterPro" id="IPR003740">
    <property type="entry name" value="YitT"/>
</dbReference>
<gene>
    <name evidence="7" type="ORF">PACILC2_16310</name>
</gene>
<organism evidence="7 8">
    <name type="scientific">Paenibacillus cisolokensis</name>
    <dbReference type="NCBI Taxonomy" id="1658519"/>
    <lineage>
        <taxon>Bacteria</taxon>
        <taxon>Bacillati</taxon>
        <taxon>Bacillota</taxon>
        <taxon>Bacilli</taxon>
        <taxon>Bacillales</taxon>
        <taxon>Paenibacillaceae</taxon>
        <taxon>Paenibacillus</taxon>
    </lineage>
</organism>
<feature type="transmembrane region" description="Helical" evidence="6">
    <location>
        <begin position="41"/>
        <end position="70"/>
    </location>
</feature>
<protein>
    <recommendedName>
        <fullName evidence="9">YitT family protein</fullName>
    </recommendedName>
</protein>
<evidence type="ECO:0000256" key="3">
    <source>
        <dbReference type="ARBA" id="ARBA00022692"/>
    </source>
</evidence>
<dbReference type="Pfam" id="PF02588">
    <property type="entry name" value="YitT_membrane"/>
    <property type="match status" value="1"/>
</dbReference>
<comment type="subcellular location">
    <subcellularLocation>
        <location evidence="1">Cell membrane</location>
        <topology evidence="1">Multi-pass membrane protein</topology>
    </subcellularLocation>
</comment>
<accession>A0ABQ4N4F4</accession>
<dbReference type="Proteomes" id="UP000680304">
    <property type="component" value="Unassembled WGS sequence"/>
</dbReference>
<keyword evidence="3 6" id="KW-0812">Transmembrane</keyword>
<evidence type="ECO:0000256" key="2">
    <source>
        <dbReference type="ARBA" id="ARBA00022475"/>
    </source>
</evidence>
<evidence type="ECO:0000256" key="1">
    <source>
        <dbReference type="ARBA" id="ARBA00004651"/>
    </source>
</evidence>
<feature type="transmembrane region" description="Helical" evidence="6">
    <location>
        <begin position="144"/>
        <end position="164"/>
    </location>
</feature>
<feature type="transmembrane region" description="Helical" evidence="6">
    <location>
        <begin position="103"/>
        <end position="124"/>
    </location>
</feature>
<keyword evidence="4 6" id="KW-1133">Transmembrane helix</keyword>
<dbReference type="EMBL" id="BOVJ01000052">
    <property type="protein sequence ID" value="GIQ63063.1"/>
    <property type="molecule type" value="Genomic_DNA"/>
</dbReference>
<evidence type="ECO:0000256" key="6">
    <source>
        <dbReference type="SAM" id="Phobius"/>
    </source>
</evidence>
<proteinExistence type="predicted"/>
<keyword evidence="5 6" id="KW-0472">Membrane</keyword>
<name>A0ABQ4N4F4_9BACL</name>
<evidence type="ECO:0000313" key="8">
    <source>
        <dbReference type="Proteomes" id="UP000680304"/>
    </source>
</evidence>
<reference evidence="7 8" key="1">
    <citation type="submission" date="2021-04" db="EMBL/GenBank/DDBJ databases">
        <title>Draft genome sequence of Paenibacillus cisolokensis, LC2-13A.</title>
        <authorList>
            <person name="Uke A."/>
            <person name="Chhe C."/>
            <person name="Baramee S."/>
            <person name="Kosugi A."/>
        </authorList>
    </citation>
    <scope>NUCLEOTIDE SEQUENCE [LARGE SCALE GENOMIC DNA]</scope>
    <source>
        <strain evidence="7 8">LC2-13A</strain>
    </source>
</reference>
<comment type="caution">
    <text evidence="7">The sequence shown here is derived from an EMBL/GenBank/DDBJ whole genome shotgun (WGS) entry which is preliminary data.</text>
</comment>
<dbReference type="PANTHER" id="PTHR33545:SF5">
    <property type="entry name" value="UPF0750 MEMBRANE PROTEIN YITT"/>
    <property type="match status" value="1"/>
</dbReference>
<keyword evidence="2" id="KW-1003">Cell membrane</keyword>
<dbReference type="PANTHER" id="PTHR33545">
    <property type="entry name" value="UPF0750 MEMBRANE PROTEIN YITT-RELATED"/>
    <property type="match status" value="1"/>
</dbReference>
<feature type="transmembrane region" description="Helical" evidence="6">
    <location>
        <begin position="6"/>
        <end position="29"/>
    </location>
</feature>
<evidence type="ECO:0000313" key="7">
    <source>
        <dbReference type="EMBL" id="GIQ63063.1"/>
    </source>
</evidence>
<keyword evidence="8" id="KW-1185">Reference proteome</keyword>
<evidence type="ECO:0000256" key="5">
    <source>
        <dbReference type="ARBA" id="ARBA00023136"/>
    </source>
</evidence>
<dbReference type="InterPro" id="IPR051461">
    <property type="entry name" value="UPF0750_membrane"/>
</dbReference>
<sequence>MNYVRFAITALIMTIGSLLIAFGFNRLLIPHQLLSGGLSGFAMIIGYVVGGNIGWLYLALNVPVLVWGLYRLGERFIGWSIYSVLTATFFMQIIPVAPIANDILLGAVFGGILLGLGSGIALRYGGSSGGFDIVASIVTQKRDFPVGMVIFLLNGLVVVLLGLITRSWEPSLYSLVSIFTAGKVVDLVHIRHVKVTAFIVTTKTDEMLQRLLTRPRGLLSFRLGVDILP</sequence>
<feature type="transmembrane region" description="Helical" evidence="6">
    <location>
        <begin position="76"/>
        <end position="96"/>
    </location>
</feature>
<evidence type="ECO:0008006" key="9">
    <source>
        <dbReference type="Google" id="ProtNLM"/>
    </source>
</evidence>
<evidence type="ECO:0000256" key="4">
    <source>
        <dbReference type="ARBA" id="ARBA00022989"/>
    </source>
</evidence>